<dbReference type="KEGG" id="bsc:COCSADRAFT_49288"/>
<accession>M2SN84</accession>
<evidence type="ECO:0000313" key="8">
    <source>
        <dbReference type="EMBL" id="EMD58586.1"/>
    </source>
</evidence>
<keyword evidence="4 6" id="KW-0472">Membrane</keyword>
<feature type="transmembrane region" description="Helical" evidence="6">
    <location>
        <begin position="102"/>
        <end position="123"/>
    </location>
</feature>
<keyword evidence="3 6" id="KW-1133">Transmembrane helix</keyword>
<reference evidence="9" key="2">
    <citation type="journal article" date="2013" name="PLoS Genet.">
        <title>Comparative genome structure, secondary metabolite, and effector coding capacity across Cochliobolus pathogens.</title>
        <authorList>
            <person name="Condon B.J."/>
            <person name="Leng Y."/>
            <person name="Wu D."/>
            <person name="Bushley K.E."/>
            <person name="Ohm R.A."/>
            <person name="Otillar R."/>
            <person name="Martin J."/>
            <person name="Schackwitz W."/>
            <person name="Grimwood J."/>
            <person name="MohdZainudin N."/>
            <person name="Xue C."/>
            <person name="Wang R."/>
            <person name="Manning V.A."/>
            <person name="Dhillon B."/>
            <person name="Tu Z.J."/>
            <person name="Steffenson B.J."/>
            <person name="Salamov A."/>
            <person name="Sun H."/>
            <person name="Lowry S."/>
            <person name="LaButti K."/>
            <person name="Han J."/>
            <person name="Copeland A."/>
            <person name="Lindquist E."/>
            <person name="Barry K."/>
            <person name="Schmutz J."/>
            <person name="Baker S.E."/>
            <person name="Ciuffetti L.M."/>
            <person name="Grigoriev I.V."/>
            <person name="Zhong S."/>
            <person name="Turgeon B.G."/>
        </authorList>
    </citation>
    <scope>NUCLEOTIDE SEQUENCE [LARGE SCALE GENOMIC DNA]</scope>
    <source>
        <strain evidence="9">ND90Pr / ATCC 201652</strain>
    </source>
</reference>
<evidence type="ECO:0000256" key="1">
    <source>
        <dbReference type="ARBA" id="ARBA00004141"/>
    </source>
</evidence>
<keyword evidence="9" id="KW-1185">Reference proteome</keyword>
<dbReference type="OMA" id="HCINANA"/>
<gene>
    <name evidence="8" type="ORF">COCSADRAFT_49288</name>
</gene>
<feature type="transmembrane region" description="Helical" evidence="6">
    <location>
        <begin position="67"/>
        <end position="90"/>
    </location>
</feature>
<dbReference type="GO" id="GO:0016020">
    <property type="term" value="C:membrane"/>
    <property type="evidence" value="ECO:0007669"/>
    <property type="project" value="UniProtKB-SubCell"/>
</dbReference>
<dbReference type="InterPro" id="IPR049326">
    <property type="entry name" value="Rhodopsin_dom_fungi"/>
</dbReference>
<dbReference type="Pfam" id="PF20684">
    <property type="entry name" value="Fung_rhodopsin"/>
    <property type="match status" value="1"/>
</dbReference>
<dbReference type="GeneID" id="19140253"/>
<evidence type="ECO:0000256" key="3">
    <source>
        <dbReference type="ARBA" id="ARBA00022989"/>
    </source>
</evidence>
<evidence type="ECO:0000256" key="6">
    <source>
        <dbReference type="SAM" id="Phobius"/>
    </source>
</evidence>
<keyword evidence="2 6" id="KW-0812">Transmembrane</keyword>
<evidence type="ECO:0000256" key="4">
    <source>
        <dbReference type="ARBA" id="ARBA00023136"/>
    </source>
</evidence>
<dbReference type="AlphaFoldDB" id="M2SN84"/>
<protein>
    <recommendedName>
        <fullName evidence="7">Rhodopsin domain-containing protein</fullName>
    </recommendedName>
</protein>
<feature type="transmembrane region" description="Helical" evidence="6">
    <location>
        <begin position="147"/>
        <end position="170"/>
    </location>
</feature>
<evidence type="ECO:0000256" key="2">
    <source>
        <dbReference type="ARBA" id="ARBA00022692"/>
    </source>
</evidence>
<dbReference type="OrthoDB" id="5329176at2759"/>
<feature type="non-terminal residue" evidence="8">
    <location>
        <position position="244"/>
    </location>
</feature>
<dbReference type="HOGENOM" id="CLU_028200_0_2_1"/>
<dbReference type="PANTHER" id="PTHR33048:SF123">
    <property type="entry name" value="INTEGRAL MEMBRANE PROTEIN"/>
    <property type="match status" value="1"/>
</dbReference>
<dbReference type="PANTHER" id="PTHR33048">
    <property type="entry name" value="PTH11-LIKE INTEGRAL MEMBRANE PROTEIN (AFU_ORTHOLOGUE AFUA_5G11245)"/>
    <property type="match status" value="1"/>
</dbReference>
<organism evidence="8 9">
    <name type="scientific">Cochliobolus sativus (strain ND90Pr / ATCC 201652)</name>
    <name type="common">Common root rot and spot blotch fungus</name>
    <name type="synonym">Bipolaris sorokiniana</name>
    <dbReference type="NCBI Taxonomy" id="665912"/>
    <lineage>
        <taxon>Eukaryota</taxon>
        <taxon>Fungi</taxon>
        <taxon>Dikarya</taxon>
        <taxon>Ascomycota</taxon>
        <taxon>Pezizomycotina</taxon>
        <taxon>Dothideomycetes</taxon>
        <taxon>Pleosporomycetidae</taxon>
        <taxon>Pleosporales</taxon>
        <taxon>Pleosporineae</taxon>
        <taxon>Pleosporaceae</taxon>
        <taxon>Bipolaris</taxon>
    </lineage>
</organism>
<reference evidence="8 9" key="1">
    <citation type="journal article" date="2012" name="PLoS Pathog.">
        <title>Diverse lifestyles and strategies of plant pathogenesis encoded in the genomes of eighteen Dothideomycetes fungi.</title>
        <authorList>
            <person name="Ohm R.A."/>
            <person name="Feau N."/>
            <person name="Henrissat B."/>
            <person name="Schoch C.L."/>
            <person name="Horwitz B.A."/>
            <person name="Barry K.W."/>
            <person name="Condon B.J."/>
            <person name="Copeland A.C."/>
            <person name="Dhillon B."/>
            <person name="Glaser F."/>
            <person name="Hesse C.N."/>
            <person name="Kosti I."/>
            <person name="LaButti K."/>
            <person name="Lindquist E.A."/>
            <person name="Lucas S."/>
            <person name="Salamov A.A."/>
            <person name="Bradshaw R.E."/>
            <person name="Ciuffetti L."/>
            <person name="Hamelin R.C."/>
            <person name="Kema G.H.J."/>
            <person name="Lawrence C."/>
            <person name="Scott J.A."/>
            <person name="Spatafora J.W."/>
            <person name="Turgeon B.G."/>
            <person name="de Wit P.J.G.M."/>
            <person name="Zhong S."/>
            <person name="Goodwin S.B."/>
            <person name="Grigoriev I.V."/>
        </authorList>
    </citation>
    <scope>NUCLEOTIDE SEQUENCE [LARGE SCALE GENOMIC DNA]</scope>
    <source>
        <strain evidence="9">ND90Pr / ATCC 201652</strain>
    </source>
</reference>
<feature type="domain" description="Rhodopsin" evidence="7">
    <location>
        <begin position="7"/>
        <end position="244"/>
    </location>
</feature>
<evidence type="ECO:0000313" key="9">
    <source>
        <dbReference type="Proteomes" id="UP000016934"/>
    </source>
</evidence>
<proteinExistence type="inferred from homology"/>
<dbReference type="eggNOG" id="ENOG502SKVQ">
    <property type="taxonomic scope" value="Eukaryota"/>
</dbReference>
<comment type="subcellular location">
    <subcellularLocation>
        <location evidence="1">Membrane</location>
        <topology evidence="1">Multi-pass membrane protein</topology>
    </subcellularLocation>
</comment>
<dbReference type="InterPro" id="IPR052337">
    <property type="entry name" value="SAT4-like"/>
</dbReference>
<dbReference type="Proteomes" id="UP000016934">
    <property type="component" value="Unassembled WGS sequence"/>
</dbReference>
<evidence type="ECO:0000256" key="5">
    <source>
        <dbReference type="ARBA" id="ARBA00038359"/>
    </source>
</evidence>
<dbReference type="RefSeq" id="XP_007705619.1">
    <property type="nucleotide sequence ID" value="XM_007707429.1"/>
</dbReference>
<evidence type="ECO:0000259" key="7">
    <source>
        <dbReference type="Pfam" id="PF20684"/>
    </source>
</evidence>
<sequence>AVSCVALRVYTRKFIIRSMGPEDWTMIVATLFTLVHLSEALVGALQFNMGFRASTMSLKQVGGNIRLIVAMLIGYSAIVTLIKISILLVYRRLAYNKRFEGFCKRTIIVLATYQVIFTIVAAAQCVPLHKLWDFTNTVPGFCININAFYHASSSFHILIDVWILTLPIQLIRRIPRKPREKLALYINLGLGVVSMVASIVRFRFLYIFTTSDDPIYGFVPVNTWSMVEVNVGILCATLPILRPL</sequence>
<feature type="transmembrane region" description="Helical" evidence="6">
    <location>
        <begin position="224"/>
        <end position="241"/>
    </location>
</feature>
<dbReference type="EMBL" id="KB445655">
    <property type="protein sequence ID" value="EMD58586.1"/>
    <property type="molecule type" value="Genomic_DNA"/>
</dbReference>
<dbReference type="STRING" id="665912.M2SN84"/>
<name>M2SN84_COCSN</name>
<feature type="non-terminal residue" evidence="8">
    <location>
        <position position="1"/>
    </location>
</feature>
<feature type="transmembrane region" description="Helical" evidence="6">
    <location>
        <begin position="24"/>
        <end position="47"/>
    </location>
</feature>
<comment type="similarity">
    <text evidence="5">Belongs to the SAT4 family.</text>
</comment>
<feature type="transmembrane region" description="Helical" evidence="6">
    <location>
        <begin position="182"/>
        <end position="204"/>
    </location>
</feature>